<gene>
    <name evidence="3" type="primary">cdd</name>
    <name evidence="3" type="ORF">FPE01S_02_10450</name>
</gene>
<organism evidence="3 4">
    <name type="scientific">Flavihumibacter petaseus NBRC 106054</name>
    <dbReference type="NCBI Taxonomy" id="1220578"/>
    <lineage>
        <taxon>Bacteria</taxon>
        <taxon>Pseudomonadati</taxon>
        <taxon>Bacteroidota</taxon>
        <taxon>Chitinophagia</taxon>
        <taxon>Chitinophagales</taxon>
        <taxon>Chitinophagaceae</taxon>
        <taxon>Flavihumibacter</taxon>
    </lineage>
</organism>
<dbReference type="GO" id="GO:0005829">
    <property type="term" value="C:cytosol"/>
    <property type="evidence" value="ECO:0007669"/>
    <property type="project" value="TreeGrafter"/>
</dbReference>
<dbReference type="InterPro" id="IPR002125">
    <property type="entry name" value="CMP_dCMP_dom"/>
</dbReference>
<dbReference type="PANTHER" id="PTHR11644">
    <property type="entry name" value="CYTIDINE DEAMINASE"/>
    <property type="match status" value="1"/>
</dbReference>
<proteinExistence type="inferred from homology"/>
<evidence type="ECO:0000259" key="2">
    <source>
        <dbReference type="PROSITE" id="PS51747"/>
    </source>
</evidence>
<name>A0A0E9N284_9BACT</name>
<comment type="similarity">
    <text evidence="1">Belongs to the cytidine and deoxycytidylate deaminase family.</text>
</comment>
<dbReference type="SUPFAM" id="SSF53927">
    <property type="entry name" value="Cytidine deaminase-like"/>
    <property type="match status" value="1"/>
</dbReference>
<keyword evidence="4" id="KW-1185">Reference proteome</keyword>
<sequence length="164" mass="18013">MQEHSYQFSYALYDSIDDLTEEDAWLLSEAREVTEHAYAPYSNFHVGAVAKLSNGEILAGSNQENASFPVGLCAERVLLASIASLFPKVPIESIALSYRSSLVDSDHPITPCGICRQSLQEYEKRVKHPIRLILGGMEGKVIIIPAASMLLPLSFSPEDMGNGR</sequence>
<dbReference type="GO" id="GO:0004126">
    <property type="term" value="F:cytidine deaminase activity"/>
    <property type="evidence" value="ECO:0007669"/>
    <property type="project" value="UniProtKB-ARBA"/>
</dbReference>
<dbReference type="InterPro" id="IPR016193">
    <property type="entry name" value="Cytidine_deaminase-like"/>
</dbReference>
<accession>A0A0E9N284</accession>
<dbReference type="Pfam" id="PF00383">
    <property type="entry name" value="dCMP_cyt_deam_1"/>
    <property type="match status" value="1"/>
</dbReference>
<comment type="caution">
    <text evidence="3">The sequence shown here is derived from an EMBL/GenBank/DDBJ whole genome shotgun (WGS) entry which is preliminary data.</text>
</comment>
<reference evidence="3 4" key="1">
    <citation type="submission" date="2015-04" db="EMBL/GenBank/DDBJ databases">
        <title>Whole genome shotgun sequence of Flavihumibacter petaseus NBRC 106054.</title>
        <authorList>
            <person name="Miyazawa S."/>
            <person name="Hosoyama A."/>
            <person name="Hashimoto M."/>
            <person name="Noguchi M."/>
            <person name="Tsuchikane K."/>
            <person name="Ohji S."/>
            <person name="Yamazoe A."/>
            <person name="Ichikawa N."/>
            <person name="Kimura A."/>
            <person name="Fujita N."/>
        </authorList>
    </citation>
    <scope>NUCLEOTIDE SEQUENCE [LARGE SCALE GENOMIC DNA]</scope>
    <source>
        <strain evidence="3 4">NBRC 106054</strain>
    </source>
</reference>
<dbReference type="GO" id="GO:0072527">
    <property type="term" value="P:pyrimidine-containing compound metabolic process"/>
    <property type="evidence" value="ECO:0007669"/>
    <property type="project" value="UniProtKB-ARBA"/>
</dbReference>
<evidence type="ECO:0000313" key="3">
    <source>
        <dbReference type="EMBL" id="GAO43939.1"/>
    </source>
</evidence>
<dbReference type="PANTHER" id="PTHR11644:SF2">
    <property type="entry name" value="CYTIDINE DEAMINASE"/>
    <property type="match status" value="1"/>
</dbReference>
<dbReference type="Proteomes" id="UP000033121">
    <property type="component" value="Unassembled WGS sequence"/>
</dbReference>
<dbReference type="GO" id="GO:0008270">
    <property type="term" value="F:zinc ion binding"/>
    <property type="evidence" value="ECO:0007669"/>
    <property type="project" value="TreeGrafter"/>
</dbReference>
<dbReference type="STRING" id="1220578.FPE01S_02_10450"/>
<feature type="domain" description="CMP/dCMP-type deaminase" evidence="2">
    <location>
        <begin position="21"/>
        <end position="158"/>
    </location>
</feature>
<dbReference type="NCBIfam" id="NF004064">
    <property type="entry name" value="PRK05578.1"/>
    <property type="match status" value="1"/>
</dbReference>
<evidence type="ECO:0000256" key="1">
    <source>
        <dbReference type="ARBA" id="ARBA00006576"/>
    </source>
</evidence>
<dbReference type="GO" id="GO:0055086">
    <property type="term" value="P:nucleobase-containing small molecule metabolic process"/>
    <property type="evidence" value="ECO:0007669"/>
    <property type="project" value="UniProtKB-ARBA"/>
</dbReference>
<dbReference type="AlphaFoldDB" id="A0A0E9N284"/>
<dbReference type="Gene3D" id="3.40.140.10">
    <property type="entry name" value="Cytidine Deaminase, domain 2"/>
    <property type="match status" value="1"/>
</dbReference>
<protein>
    <submittedName>
        <fullName evidence="3">Cytidine deaminase</fullName>
    </submittedName>
</protein>
<dbReference type="CDD" id="cd01283">
    <property type="entry name" value="cytidine_deaminase"/>
    <property type="match status" value="1"/>
</dbReference>
<dbReference type="RefSeq" id="WP_046369744.1">
    <property type="nucleotide sequence ID" value="NZ_BBWV01000002.1"/>
</dbReference>
<dbReference type="OrthoDB" id="9795347at2"/>
<dbReference type="PROSITE" id="PS51747">
    <property type="entry name" value="CYT_DCMP_DEAMINASES_2"/>
    <property type="match status" value="1"/>
</dbReference>
<dbReference type="EMBL" id="BBWV01000002">
    <property type="protein sequence ID" value="GAO43939.1"/>
    <property type="molecule type" value="Genomic_DNA"/>
</dbReference>
<evidence type="ECO:0000313" key="4">
    <source>
        <dbReference type="Proteomes" id="UP000033121"/>
    </source>
</evidence>
<dbReference type="InterPro" id="IPR050202">
    <property type="entry name" value="Cyt/Deoxycyt_deaminase"/>
</dbReference>